<dbReference type="OrthoDB" id="2003510at2"/>
<gene>
    <name evidence="1" type="ORF">PSTEL_04315</name>
</gene>
<accession>A0A089LTC4</accession>
<dbReference type="AlphaFoldDB" id="A0A089LTC4"/>
<reference evidence="1 2" key="1">
    <citation type="submission" date="2014-08" db="EMBL/GenBank/DDBJ databases">
        <title>Comparative genomics of the Paenibacillus odorifer group.</title>
        <authorList>
            <person name="den Bakker H.C."/>
            <person name="Tsai Y.-C."/>
            <person name="Martin N."/>
            <person name="Korlach J."/>
            <person name="Wiedmann M."/>
        </authorList>
    </citation>
    <scope>NUCLEOTIDE SEQUENCE [LARGE SCALE GENOMIC DNA]</scope>
    <source>
        <strain evidence="1 2">DSM 14472</strain>
    </source>
</reference>
<name>A0A089LTC4_9BACL</name>
<dbReference type="EMBL" id="CP009286">
    <property type="protein sequence ID" value="AIQ62448.1"/>
    <property type="molecule type" value="Genomic_DNA"/>
</dbReference>
<dbReference type="KEGG" id="pste:PSTEL_04315"/>
<keyword evidence="2" id="KW-1185">Reference proteome</keyword>
<evidence type="ECO:0000313" key="2">
    <source>
        <dbReference type="Proteomes" id="UP000029507"/>
    </source>
</evidence>
<organism evidence="1 2">
    <name type="scientific">Paenibacillus stellifer</name>
    <dbReference type="NCBI Taxonomy" id="169760"/>
    <lineage>
        <taxon>Bacteria</taxon>
        <taxon>Bacillati</taxon>
        <taxon>Bacillota</taxon>
        <taxon>Bacilli</taxon>
        <taxon>Bacillales</taxon>
        <taxon>Paenibacillaceae</taxon>
        <taxon>Paenibacillus</taxon>
    </lineage>
</organism>
<dbReference type="Proteomes" id="UP000029507">
    <property type="component" value="Chromosome"/>
</dbReference>
<dbReference type="Gene3D" id="1.10.3680.10">
    <property type="entry name" value="TerB-like"/>
    <property type="match status" value="1"/>
</dbReference>
<protein>
    <submittedName>
        <fullName evidence="1">Uncharacterized protein</fullName>
    </submittedName>
</protein>
<proteinExistence type="predicted"/>
<dbReference type="RefSeq" id="WP_038693666.1">
    <property type="nucleotide sequence ID" value="NZ_CP009286.1"/>
</dbReference>
<dbReference type="HOGENOM" id="CLU_1873400_0_0_9"/>
<dbReference type="SUPFAM" id="SSF158682">
    <property type="entry name" value="TerB-like"/>
    <property type="match status" value="1"/>
</dbReference>
<sequence length="136" mass="15857">MEYQERVSYLEALMFMATIDEKVEENELEHFNRVAAMYGISSDEIESIKEIVLKKEKTVEEILSPIKSRQTKLALIYELLALCYTDGSYNFAEKNGMTNVCNILNIEISKLRDLENIIEESIQLQKKINTILEREE</sequence>
<evidence type="ECO:0000313" key="1">
    <source>
        <dbReference type="EMBL" id="AIQ62448.1"/>
    </source>
</evidence>
<dbReference type="InterPro" id="IPR029024">
    <property type="entry name" value="TerB-like"/>
</dbReference>